<feature type="region of interest" description="Disordered" evidence="1">
    <location>
        <begin position="1"/>
        <end position="80"/>
    </location>
</feature>
<sequence>MPSPYPPPSGTRKRTESNPKHQQISYEKGRKPRGGRPLLSFADLESRKNARLAKRRWKEPGEEEEHEERNATGTPRLRRHGTSLLEQLPVEIIEKVFLYALDTNLCRASPYIAAAVSSERIYRTLIRLAFWDDGISGSSLPLQNADVRNWLEKTLQPADYTMRLGDAERVHLQATVLRCKWCTKDRLEAQLPTLMHMAIQRHWFGAGIAMSDPADQASLDRFLSKKEDSKLYEGVLSSPPSSAANNNNHDNNNNTYYMSIIPLVSVSINCAEKNIRQVHRVLNLRVLPDHLLRGNKTTGFSDSTIDLLETFRRAYGFDGTGHDVTFSRAVLQQGIRNAVLTQNGRALTTLLKIDEFFMRRRLETSSTTTSSSTEYYVLPAEHFVTAAKLQPARDAIELFKLLLRCNAESVPPDSAEVTQWAMELSEGRQGPQNVGFGRWLLDFMVELPRHIDGARQRPREEALFYYGAVNVHSRAGRQFLDEVCPGALPGEWQQTWIQKMSFDISKTWLLPNVDIQE</sequence>
<keyword evidence="3" id="KW-1185">Reference proteome</keyword>
<dbReference type="EMBL" id="CVMT01000002">
    <property type="protein sequence ID" value="CRG86306.1"/>
    <property type="molecule type" value="Genomic_DNA"/>
</dbReference>
<dbReference type="OrthoDB" id="4167490at2759"/>
<proteinExistence type="predicted"/>
<evidence type="ECO:0000313" key="3">
    <source>
        <dbReference type="Proteomes" id="UP000054383"/>
    </source>
</evidence>
<accession>A0A0U1LU55</accession>
<evidence type="ECO:0000313" key="2">
    <source>
        <dbReference type="EMBL" id="CRG86306.1"/>
    </source>
</evidence>
<organism evidence="2 3">
    <name type="scientific">Talaromyces islandicus</name>
    <name type="common">Penicillium islandicum</name>
    <dbReference type="NCBI Taxonomy" id="28573"/>
    <lineage>
        <taxon>Eukaryota</taxon>
        <taxon>Fungi</taxon>
        <taxon>Dikarya</taxon>
        <taxon>Ascomycota</taxon>
        <taxon>Pezizomycotina</taxon>
        <taxon>Eurotiomycetes</taxon>
        <taxon>Eurotiomycetidae</taxon>
        <taxon>Eurotiales</taxon>
        <taxon>Trichocomaceae</taxon>
        <taxon>Talaromyces</taxon>
        <taxon>Talaromyces sect. Islandici</taxon>
    </lineage>
</organism>
<gene>
    <name evidence="2" type="ORF">PISL3812_03311</name>
</gene>
<protein>
    <submittedName>
        <fullName evidence="2">Uncharacterized protein</fullName>
    </submittedName>
</protein>
<reference evidence="2 3" key="1">
    <citation type="submission" date="2015-04" db="EMBL/GenBank/DDBJ databases">
        <authorList>
            <person name="Syromyatnikov M.Y."/>
            <person name="Popov V.N."/>
        </authorList>
    </citation>
    <scope>NUCLEOTIDE SEQUENCE [LARGE SCALE GENOMIC DNA]</scope>
    <source>
        <strain evidence="2">WF-38-12</strain>
    </source>
</reference>
<name>A0A0U1LU55_TALIS</name>
<dbReference type="OMA" id="NAIRHQN"/>
<evidence type="ECO:0000256" key="1">
    <source>
        <dbReference type="SAM" id="MobiDB-lite"/>
    </source>
</evidence>
<dbReference type="AlphaFoldDB" id="A0A0U1LU55"/>
<dbReference type="Proteomes" id="UP000054383">
    <property type="component" value="Unassembled WGS sequence"/>
</dbReference>